<evidence type="ECO:0000256" key="1">
    <source>
        <dbReference type="ARBA" id="ARBA00004651"/>
    </source>
</evidence>
<dbReference type="InterPro" id="IPR005524">
    <property type="entry name" value="DUF318"/>
</dbReference>
<evidence type="ECO:0000256" key="2">
    <source>
        <dbReference type="ARBA" id="ARBA00006386"/>
    </source>
</evidence>
<sequence length="484" mass="51415">MNFEFLNALLVLFSGVLLESWNIFVETAPYLIFGLGIAGLLTILVPDQKIVAYLGASAGKIRSVINAALAGLPLPLCSCGVVPAAMSIRKRGANRGATLSFLISTPETGVDSIAVTYALLDPLMAVFRPLAAFVTAILTGLADNFLIGEFPEKKNITKQESPEKKAGVLAVSTLIGAPLQEKTCSSSSCSCHKPADSYNGKTESVSTINKAIEVKLSGAKPLKVNNKSENVRKLTLVSPDFHKDVHKDVSSCGCGACGCEENESGKDGNYKESGKEGKNQEPEKDGNNKESVKSRLIKGIKYAYIELPAEISKWMLIGIFFAGIISYAVPDSLIQNYLGGGFGSMLVMLFVGIPLYICATASTPLAASLVAKGMSPGTAFVFLLAGPATNVATITMVARFLGKRSAALYLGMISLCALGAGFLLDWFYLKLGISAVATVGTAKELLPEDLKLGFAVFLLPLMLYGIFRSEKECGCSECHQSKRD</sequence>
<name>A0A0E3QZ07_METBA</name>
<evidence type="ECO:0000313" key="10">
    <source>
        <dbReference type="Proteomes" id="UP000033033"/>
    </source>
</evidence>
<feature type="transmembrane region" description="Helical" evidence="8">
    <location>
        <begin position="126"/>
        <end position="147"/>
    </location>
</feature>
<keyword evidence="3" id="KW-1003">Cell membrane</keyword>
<dbReference type="PATRIC" id="fig|1434108.4.peg.3981"/>
<dbReference type="GO" id="GO:0005886">
    <property type="term" value="C:plasma membrane"/>
    <property type="evidence" value="ECO:0007669"/>
    <property type="project" value="UniProtKB-SubCell"/>
</dbReference>
<feature type="transmembrane region" description="Helical" evidence="8">
    <location>
        <begin position="28"/>
        <end position="46"/>
    </location>
</feature>
<dbReference type="PANTHER" id="PTHR34184">
    <property type="entry name" value="UPF0718 PROTEIN YCGR"/>
    <property type="match status" value="1"/>
</dbReference>
<dbReference type="STRING" id="1434108.MSBRM_3144"/>
<dbReference type="InterPro" id="IPR052923">
    <property type="entry name" value="UPF0718"/>
</dbReference>
<accession>A0A0E3QZ07</accession>
<feature type="region of interest" description="Disordered" evidence="7">
    <location>
        <begin position="263"/>
        <end position="290"/>
    </location>
</feature>
<dbReference type="EMBL" id="CP009528">
    <property type="protein sequence ID" value="AKB56142.1"/>
    <property type="molecule type" value="Genomic_DNA"/>
</dbReference>
<keyword evidence="4 8" id="KW-0812">Transmembrane</keyword>
<comment type="similarity">
    <text evidence="2">Belongs to the UPF0718 family.</text>
</comment>
<evidence type="ECO:0000256" key="8">
    <source>
        <dbReference type="SAM" id="Phobius"/>
    </source>
</evidence>
<keyword evidence="6 8" id="KW-0472">Membrane</keyword>
<dbReference type="PANTHER" id="PTHR34184:SF4">
    <property type="entry name" value="UPF0718 PROTEIN YCGR"/>
    <property type="match status" value="1"/>
</dbReference>
<feature type="transmembrane region" description="Helical" evidence="8">
    <location>
        <begin position="67"/>
        <end position="86"/>
    </location>
</feature>
<evidence type="ECO:0000313" key="9">
    <source>
        <dbReference type="EMBL" id="AKB56142.1"/>
    </source>
</evidence>
<feature type="transmembrane region" description="Helical" evidence="8">
    <location>
        <begin position="407"/>
        <end position="429"/>
    </location>
</feature>
<dbReference type="NCBIfam" id="NF033936">
    <property type="entry name" value="CuZnOut_SO0444"/>
    <property type="match status" value="1"/>
</dbReference>
<evidence type="ECO:0000256" key="7">
    <source>
        <dbReference type="SAM" id="MobiDB-lite"/>
    </source>
</evidence>
<keyword evidence="5 8" id="KW-1133">Transmembrane helix</keyword>
<organism evidence="9 10">
    <name type="scientific">Methanosarcina barkeri MS</name>
    <dbReference type="NCBI Taxonomy" id="1434108"/>
    <lineage>
        <taxon>Archaea</taxon>
        <taxon>Methanobacteriati</taxon>
        <taxon>Methanobacteriota</taxon>
        <taxon>Stenosarchaea group</taxon>
        <taxon>Methanomicrobia</taxon>
        <taxon>Methanosarcinales</taxon>
        <taxon>Methanosarcinaceae</taxon>
        <taxon>Methanosarcina</taxon>
    </lineage>
</organism>
<feature type="transmembrane region" description="Helical" evidence="8">
    <location>
        <begin position="379"/>
        <end position="401"/>
    </location>
</feature>
<dbReference type="Pfam" id="PF03773">
    <property type="entry name" value="ArsP_1"/>
    <property type="match status" value="1"/>
</dbReference>
<dbReference type="AlphaFoldDB" id="A0A0E3QZ07"/>
<dbReference type="KEGG" id="mby:MSBRM_3144"/>
<dbReference type="Proteomes" id="UP000033033">
    <property type="component" value="Chromosome"/>
</dbReference>
<comment type="subcellular location">
    <subcellularLocation>
        <location evidence="1">Cell membrane</location>
        <topology evidence="1">Multi-pass membrane protein</topology>
    </subcellularLocation>
</comment>
<evidence type="ECO:0000256" key="5">
    <source>
        <dbReference type="ARBA" id="ARBA00022989"/>
    </source>
</evidence>
<evidence type="ECO:0000256" key="4">
    <source>
        <dbReference type="ARBA" id="ARBA00022692"/>
    </source>
</evidence>
<reference evidence="9 10" key="1">
    <citation type="submission" date="2014-07" db="EMBL/GenBank/DDBJ databases">
        <title>Methanogenic archaea and the global carbon cycle.</title>
        <authorList>
            <person name="Henriksen J.R."/>
            <person name="Luke J."/>
            <person name="Reinhart S."/>
            <person name="Benedict M.N."/>
            <person name="Youngblut N.D."/>
            <person name="Metcalf M.E."/>
            <person name="Whitaker R.J."/>
            <person name="Metcalf W.W."/>
        </authorList>
    </citation>
    <scope>NUCLEOTIDE SEQUENCE [LARGE SCALE GENOMIC DNA]</scope>
    <source>
        <strain evidence="9 10">MS</strain>
    </source>
</reference>
<dbReference type="HOGENOM" id="CLU_049002_0_0_2"/>
<proteinExistence type="inferred from homology"/>
<keyword evidence="10" id="KW-1185">Reference proteome</keyword>
<evidence type="ECO:0000256" key="6">
    <source>
        <dbReference type="ARBA" id="ARBA00023136"/>
    </source>
</evidence>
<feature type="transmembrane region" description="Helical" evidence="8">
    <location>
        <begin position="311"/>
        <end position="329"/>
    </location>
</feature>
<evidence type="ECO:0000256" key="3">
    <source>
        <dbReference type="ARBA" id="ARBA00022475"/>
    </source>
</evidence>
<dbReference type="RefSeq" id="WP_048122043.1">
    <property type="nucleotide sequence ID" value="NZ_CP009528.1"/>
</dbReference>
<dbReference type="GeneID" id="24846474"/>
<feature type="transmembrane region" description="Helical" evidence="8">
    <location>
        <begin position="341"/>
        <end position="367"/>
    </location>
</feature>
<protein>
    <submittedName>
        <fullName evidence="9">Transporter</fullName>
    </submittedName>
</protein>
<gene>
    <name evidence="9" type="ORF">MSBRM_3144</name>
</gene>